<keyword evidence="3 11" id="KW-0328">Glycosyltransferase</keyword>
<dbReference type="Gene3D" id="3.40.50.11660">
    <property type="entry name" value="Glycosyl transferase family 10, C-terminal domain"/>
    <property type="match status" value="1"/>
</dbReference>
<evidence type="ECO:0000256" key="11">
    <source>
        <dbReference type="RuleBase" id="RU003832"/>
    </source>
</evidence>
<evidence type="ECO:0000313" key="14">
    <source>
        <dbReference type="EMBL" id="RMX55660.1"/>
    </source>
</evidence>
<keyword evidence="9" id="KW-0325">Glycoprotein</keyword>
<evidence type="ECO:0000256" key="8">
    <source>
        <dbReference type="ARBA" id="ARBA00023136"/>
    </source>
</evidence>
<evidence type="ECO:0000256" key="6">
    <source>
        <dbReference type="ARBA" id="ARBA00022968"/>
    </source>
</evidence>
<evidence type="ECO:0000256" key="4">
    <source>
        <dbReference type="ARBA" id="ARBA00022679"/>
    </source>
</evidence>
<dbReference type="PANTHER" id="PTHR11929">
    <property type="entry name" value="ALPHA- 1,3 -FUCOSYLTRANSFERASE"/>
    <property type="match status" value="1"/>
</dbReference>
<evidence type="ECO:0000256" key="5">
    <source>
        <dbReference type="ARBA" id="ARBA00022692"/>
    </source>
</evidence>
<organism evidence="14 15">
    <name type="scientific">Pocillopora damicornis</name>
    <name type="common">Cauliflower coral</name>
    <name type="synonym">Millepora damicornis</name>
    <dbReference type="NCBI Taxonomy" id="46731"/>
    <lineage>
        <taxon>Eukaryota</taxon>
        <taxon>Metazoa</taxon>
        <taxon>Cnidaria</taxon>
        <taxon>Anthozoa</taxon>
        <taxon>Hexacorallia</taxon>
        <taxon>Scleractinia</taxon>
        <taxon>Astrocoeniina</taxon>
        <taxon>Pocilloporidae</taxon>
        <taxon>Pocillopora</taxon>
    </lineage>
</organism>
<evidence type="ECO:0000256" key="2">
    <source>
        <dbReference type="ARBA" id="ARBA00008919"/>
    </source>
</evidence>
<keyword evidence="11" id="KW-0333">Golgi apparatus</keyword>
<keyword evidence="8" id="KW-0472">Membrane</keyword>
<proteinExistence type="inferred from homology"/>
<evidence type="ECO:0000256" key="10">
    <source>
        <dbReference type="ARBA" id="ARBA00060399"/>
    </source>
</evidence>
<dbReference type="InterPro" id="IPR001503">
    <property type="entry name" value="Glyco_trans_10"/>
</dbReference>
<keyword evidence="5 11" id="KW-0812">Transmembrane</keyword>
<dbReference type="GO" id="GO:0032580">
    <property type="term" value="C:Golgi cisterna membrane"/>
    <property type="evidence" value="ECO:0007669"/>
    <property type="project" value="UniProtKB-SubCell"/>
</dbReference>
<comment type="caution">
    <text evidence="14">The sequence shown here is derived from an EMBL/GenBank/DDBJ whole genome shotgun (WGS) entry which is preliminary data.</text>
</comment>
<comment type="subcellular location">
    <subcellularLocation>
        <location evidence="10">Endomembrane system</location>
        <topology evidence="10">Single-pass type II membrane protein</topology>
    </subcellularLocation>
    <subcellularLocation>
        <location evidence="11">Golgi apparatus</location>
        <location evidence="11">Golgi stack membrane</location>
        <topology evidence="11">Single-pass type II membrane protein</topology>
    </subcellularLocation>
</comment>
<dbReference type="UniPathway" id="UPA00378"/>
<dbReference type="FunFam" id="3.40.50.11660:FF:000002">
    <property type="entry name" value="Alpha-(1,3)-fucosyltransferase"/>
    <property type="match status" value="1"/>
</dbReference>
<dbReference type="EC" id="2.4.1.-" evidence="11"/>
<evidence type="ECO:0000256" key="3">
    <source>
        <dbReference type="ARBA" id="ARBA00022676"/>
    </source>
</evidence>
<dbReference type="OrthoDB" id="9993460at2759"/>
<dbReference type="EMBL" id="RCHS01001028">
    <property type="protein sequence ID" value="RMX55660.1"/>
    <property type="molecule type" value="Genomic_DNA"/>
</dbReference>
<dbReference type="Pfam" id="PF00852">
    <property type="entry name" value="Glyco_transf_10"/>
    <property type="match status" value="1"/>
</dbReference>
<protein>
    <recommendedName>
        <fullName evidence="11">Fucosyltransferase</fullName>
        <ecNumber evidence="11">2.4.1.-</ecNumber>
    </recommendedName>
</protein>
<dbReference type="InterPro" id="IPR055270">
    <property type="entry name" value="Glyco_tran_10_C"/>
</dbReference>
<reference evidence="14 15" key="1">
    <citation type="journal article" date="2018" name="Sci. Rep.">
        <title>Comparative analysis of the Pocillopora damicornis genome highlights role of immune system in coral evolution.</title>
        <authorList>
            <person name="Cunning R."/>
            <person name="Bay R.A."/>
            <person name="Gillette P."/>
            <person name="Baker A.C."/>
            <person name="Traylor-Knowles N."/>
        </authorList>
    </citation>
    <scope>NUCLEOTIDE SEQUENCE [LARGE SCALE GENOMIC DNA]</scope>
    <source>
        <strain evidence="14">RSMAS</strain>
        <tissue evidence="14">Whole animal</tissue>
    </source>
</reference>
<dbReference type="Pfam" id="PF17039">
    <property type="entry name" value="Glyco_tran_10_N"/>
    <property type="match status" value="1"/>
</dbReference>
<dbReference type="AlphaFoldDB" id="A0A3M6UPU1"/>
<dbReference type="InterPro" id="IPR031481">
    <property type="entry name" value="Glyco_tran_10_N"/>
</dbReference>
<dbReference type="InterPro" id="IPR038577">
    <property type="entry name" value="GT10-like_C_sf"/>
</dbReference>
<gene>
    <name evidence="14" type="ORF">pdam_00001710</name>
</gene>
<comment type="pathway">
    <text evidence="1">Protein modification; protein glycosylation.</text>
</comment>
<sequence length="487" mass="57172">MAVSGSWISFRKFVVLCLVLTILLLSTNIFLSFDDDETFFDEGGEVIQSWSVDAVGIKETEDKIFNFLEVDENWNERYSEEEVYYDSIDHTLKNLRKPAAYAAKYKLPIIIWWTSFTHGNDIKRCKLGECYFTEARKFKTHPRTQAFLFYGTYFTPTDLPLPRLGHHEWGLFHEESPKNNPLLHHDTTIELFNHTATFRRSSDYPLITQMLSSIPELLKKPRFDIHEKSTYDLASVVYVQSGCNPPSDRDEFVTELMKFIKIDSYGACLHNKDLPEAFKSPLTMDDDGFHDIIAKYKFTLAFENAICEDYITEKLWRPLVLGSVPIYKGSPSIQDWMPNNHTIINVDDFKSPKDLANFIKKLDKNDKEYAKYLEFKDQGITNERLLSFMKNRPWGTSYEEQNYVTGFECFVCDRIHENLKRKAAGQVENKYFASQEHYGCPRPEKYNFAHSSNHDSDGQRDLWWQEYDQSVRDSQELNHHVKSNWYF</sequence>
<keyword evidence="4 11" id="KW-0808">Transferase</keyword>
<comment type="similarity">
    <text evidence="2 11">Belongs to the glycosyltransferase 10 family.</text>
</comment>
<dbReference type="Proteomes" id="UP000275408">
    <property type="component" value="Unassembled WGS sequence"/>
</dbReference>
<evidence type="ECO:0000256" key="7">
    <source>
        <dbReference type="ARBA" id="ARBA00022989"/>
    </source>
</evidence>
<evidence type="ECO:0000259" key="13">
    <source>
        <dbReference type="Pfam" id="PF17039"/>
    </source>
</evidence>
<feature type="domain" description="Fucosyltransferase C-terminal" evidence="12">
    <location>
        <begin position="235"/>
        <end position="425"/>
    </location>
</feature>
<feature type="domain" description="Fucosyltransferase N-terminal" evidence="13">
    <location>
        <begin position="109"/>
        <end position="204"/>
    </location>
</feature>
<keyword evidence="6" id="KW-0735">Signal-anchor</keyword>
<dbReference type="GO" id="GO:0046920">
    <property type="term" value="F:alpha-(1-&gt;3)-fucosyltransferase activity"/>
    <property type="evidence" value="ECO:0007669"/>
    <property type="project" value="TreeGrafter"/>
</dbReference>
<dbReference type="SUPFAM" id="SSF53756">
    <property type="entry name" value="UDP-Glycosyltransferase/glycogen phosphorylase"/>
    <property type="match status" value="1"/>
</dbReference>
<evidence type="ECO:0000256" key="1">
    <source>
        <dbReference type="ARBA" id="ARBA00004922"/>
    </source>
</evidence>
<keyword evidence="7" id="KW-1133">Transmembrane helix</keyword>
<accession>A0A3M6UPU1</accession>
<evidence type="ECO:0000313" key="15">
    <source>
        <dbReference type="Proteomes" id="UP000275408"/>
    </source>
</evidence>
<dbReference type="PANTHER" id="PTHR11929:SF194">
    <property type="entry name" value="ALPHA-(1,3)-FUCOSYLTRANSFERASE 10"/>
    <property type="match status" value="1"/>
</dbReference>
<name>A0A3M6UPU1_POCDA</name>
<keyword evidence="15" id="KW-1185">Reference proteome</keyword>
<evidence type="ECO:0000256" key="9">
    <source>
        <dbReference type="ARBA" id="ARBA00023180"/>
    </source>
</evidence>
<evidence type="ECO:0000259" key="12">
    <source>
        <dbReference type="Pfam" id="PF00852"/>
    </source>
</evidence>
<dbReference type="OMA" id="HYMKELM"/>